<sequence length="75" mass="8254">MDKEKRPVDKCVLRRKAAGDTESGAAREYAAGTGKTPDRGVREEVTRMRKVVCTRESCTRVVCTAVSHARGTVCR</sequence>
<name>A0A1I2E9U5_9ACTN</name>
<evidence type="ECO:0000256" key="1">
    <source>
        <dbReference type="SAM" id="MobiDB-lite"/>
    </source>
</evidence>
<reference evidence="2 3" key="1">
    <citation type="submission" date="2016-10" db="EMBL/GenBank/DDBJ databases">
        <authorList>
            <person name="de Groot N.N."/>
        </authorList>
    </citation>
    <scope>NUCLEOTIDE SEQUENCE [LARGE SCALE GENOMIC DNA]</scope>
    <source>
        <strain evidence="2 3">CGMCC 4.3510</strain>
    </source>
</reference>
<feature type="region of interest" description="Disordered" evidence="1">
    <location>
        <begin position="16"/>
        <end position="41"/>
    </location>
</feature>
<evidence type="ECO:0000313" key="2">
    <source>
        <dbReference type="EMBL" id="SFE89439.1"/>
    </source>
</evidence>
<dbReference type="AlphaFoldDB" id="A0A1I2E9U5"/>
<gene>
    <name evidence="2" type="ORF">SAMN05216251_10695</name>
</gene>
<dbReference type="Proteomes" id="UP000199323">
    <property type="component" value="Unassembled WGS sequence"/>
</dbReference>
<organism evidence="2 3">
    <name type="scientific">Actinacidiphila alni</name>
    <dbReference type="NCBI Taxonomy" id="380248"/>
    <lineage>
        <taxon>Bacteria</taxon>
        <taxon>Bacillati</taxon>
        <taxon>Actinomycetota</taxon>
        <taxon>Actinomycetes</taxon>
        <taxon>Kitasatosporales</taxon>
        <taxon>Streptomycetaceae</taxon>
        <taxon>Actinacidiphila</taxon>
    </lineage>
</organism>
<keyword evidence="3" id="KW-1185">Reference proteome</keyword>
<protein>
    <submittedName>
        <fullName evidence="2">Uncharacterized protein</fullName>
    </submittedName>
</protein>
<dbReference type="EMBL" id="FONG01000006">
    <property type="protein sequence ID" value="SFE89439.1"/>
    <property type="molecule type" value="Genomic_DNA"/>
</dbReference>
<proteinExistence type="predicted"/>
<accession>A0A1I2E9U5</accession>
<evidence type="ECO:0000313" key="3">
    <source>
        <dbReference type="Proteomes" id="UP000199323"/>
    </source>
</evidence>